<dbReference type="GO" id="GO:0019784">
    <property type="term" value="F:deNEDDylase activity"/>
    <property type="evidence" value="ECO:0007669"/>
    <property type="project" value="InterPro"/>
</dbReference>
<dbReference type="OrthoDB" id="1939479at2759"/>
<dbReference type="Pfam" id="PF02902">
    <property type="entry name" value="Peptidase_C48"/>
    <property type="match status" value="1"/>
</dbReference>
<dbReference type="AlphaFoldDB" id="A0A167USU5"/>
<gene>
    <name evidence="7" type="ORF">AAP_06436</name>
</gene>
<dbReference type="PANTHER" id="PTHR46468:SF1">
    <property type="entry name" value="SENTRIN-SPECIFIC PROTEASE 8"/>
    <property type="match status" value="1"/>
</dbReference>
<dbReference type="PROSITE" id="PS50600">
    <property type="entry name" value="ULP_PROTEASE"/>
    <property type="match status" value="1"/>
</dbReference>
<proteinExistence type="inferred from homology"/>
<dbReference type="GO" id="GO:0000338">
    <property type="term" value="P:protein deneddylation"/>
    <property type="evidence" value="ECO:0007669"/>
    <property type="project" value="TreeGrafter"/>
</dbReference>
<protein>
    <submittedName>
        <fullName evidence="7">Peptidase C48, SUMO/Sentrin/Ubl1</fullName>
    </submittedName>
</protein>
<feature type="compositionally biased region" description="Low complexity" evidence="5">
    <location>
        <begin position="334"/>
        <end position="349"/>
    </location>
</feature>
<dbReference type="GO" id="GO:0006508">
    <property type="term" value="P:proteolysis"/>
    <property type="evidence" value="ECO:0007669"/>
    <property type="project" value="UniProtKB-KW"/>
</dbReference>
<sequence>MSSQENVLSQPAASDDEQEIFVSLNAPGEESEVEEIEQGNNPAMGLNPDSRMAHLPIVDGTQVIVSTAVGLTMGDRWVAPLSFKPLARLAQTWPRDHHLKMVDWVRPPKAYTAPMDRALPVIQSDAPAAPQKCTACQKGGLFSVCTVHPGYSKSGACTSCILLHNPSGCSHYVAPAAKDPLRESLALVDDPEQLSLLLQDPLNRLNLYLAHKDGGVPVWPEMPPVRQRRLLLRSWAAHDGFAVVPQETYDQMKERLAKIRYKYIQEQIRDDKTIPLPKGASASGGSHVDMASMGPLVSKKRDMEASGLKPVAEASAKKKLKVKQPLSSATMPVDGGSESESDSTTGETSAAAQTLLSAFTASSSHVAAVTGPSASAPGIIPELVTAKSMQLDGGEVRQGQGSVDRGKAAGAEIQPVVKTGVAPRAGAAANFPSELIQPISPESAVSLSSKQTRAMSLRATEGDSGVDGQAEGEEELLDRVVLPLPAVKPGWFERLSNMMRDAQFVWSGTWMAAGGYPISISAEDIAVLDDPAGWLNDTIIAGYCRILCQAVNSSAGTLMVAWVDSAFVSVLYHDAQQAKNMGGYASICQEVNQAGVTVLPVHDSKKEHWFLVAVMPGRREAWLFDSFRYYEQSEQDALLPLVSPILNWLNKTHDGLKGVDLGGWTVHPNVSPIQDNTDDCGIFVCATLRYLVCRQDVSRPLPYSQVDVPAFRAHLRCELVLGALQQSVLPEDPVIYKEPLEFVRDSPTVKDYLNKHKKESHQSLLDSFAIEDEVSGGDPSAEVRTEAVSQN</sequence>
<accession>A0A167USU5</accession>
<dbReference type="GO" id="GO:0008234">
    <property type="term" value="F:cysteine-type peptidase activity"/>
    <property type="evidence" value="ECO:0007669"/>
    <property type="project" value="UniProtKB-KW"/>
</dbReference>
<dbReference type="Pfam" id="PF12511">
    <property type="entry name" value="DUF3716"/>
    <property type="match status" value="1"/>
</dbReference>
<dbReference type="Gene3D" id="3.40.395.10">
    <property type="entry name" value="Adenoviral Proteinase, Chain A"/>
    <property type="match status" value="1"/>
</dbReference>
<organism evidence="7 8">
    <name type="scientific">Ascosphaera apis ARSEF 7405</name>
    <dbReference type="NCBI Taxonomy" id="392613"/>
    <lineage>
        <taxon>Eukaryota</taxon>
        <taxon>Fungi</taxon>
        <taxon>Dikarya</taxon>
        <taxon>Ascomycota</taxon>
        <taxon>Pezizomycotina</taxon>
        <taxon>Eurotiomycetes</taxon>
        <taxon>Eurotiomycetidae</taxon>
        <taxon>Onygenales</taxon>
        <taxon>Ascosphaeraceae</taxon>
        <taxon>Ascosphaera</taxon>
    </lineage>
</organism>
<dbReference type="InterPro" id="IPR022190">
    <property type="entry name" value="DUF3716"/>
</dbReference>
<dbReference type="PANTHER" id="PTHR46468">
    <property type="entry name" value="SENTRIN-SPECIFIC PROTEASE 8"/>
    <property type="match status" value="1"/>
</dbReference>
<keyword evidence="3" id="KW-0378">Hydrolase</keyword>
<dbReference type="EMBL" id="AZGZ01000066">
    <property type="protein sequence ID" value="KZZ86565.1"/>
    <property type="molecule type" value="Genomic_DNA"/>
</dbReference>
<comment type="similarity">
    <text evidence="1">Belongs to the peptidase C48 family.</text>
</comment>
<comment type="caution">
    <text evidence="7">The sequence shown here is derived from an EMBL/GenBank/DDBJ whole genome shotgun (WGS) entry which is preliminary data.</text>
</comment>
<dbReference type="Proteomes" id="UP000242877">
    <property type="component" value="Unassembled WGS sequence"/>
</dbReference>
<dbReference type="InterPro" id="IPR038765">
    <property type="entry name" value="Papain-like_cys_pep_sf"/>
</dbReference>
<keyword evidence="8" id="KW-1185">Reference proteome</keyword>
<evidence type="ECO:0000313" key="8">
    <source>
        <dbReference type="Proteomes" id="UP000242877"/>
    </source>
</evidence>
<keyword evidence="4" id="KW-0788">Thiol protease</keyword>
<reference evidence="7 8" key="1">
    <citation type="journal article" date="2016" name="Genome Biol. Evol.">
        <title>Divergent and convergent evolution of fungal pathogenicity.</title>
        <authorList>
            <person name="Shang Y."/>
            <person name="Xiao G."/>
            <person name="Zheng P."/>
            <person name="Cen K."/>
            <person name="Zhan S."/>
            <person name="Wang C."/>
        </authorList>
    </citation>
    <scope>NUCLEOTIDE SEQUENCE [LARGE SCALE GENOMIC DNA]</scope>
    <source>
        <strain evidence="7 8">ARSEF 7405</strain>
    </source>
</reference>
<evidence type="ECO:0000256" key="1">
    <source>
        <dbReference type="ARBA" id="ARBA00005234"/>
    </source>
</evidence>
<evidence type="ECO:0000313" key="7">
    <source>
        <dbReference type="EMBL" id="KZZ86565.1"/>
    </source>
</evidence>
<dbReference type="InterPro" id="IPR003653">
    <property type="entry name" value="Peptidase_C48_C"/>
</dbReference>
<keyword evidence="2" id="KW-0645">Protease</keyword>
<evidence type="ECO:0000256" key="5">
    <source>
        <dbReference type="SAM" id="MobiDB-lite"/>
    </source>
</evidence>
<evidence type="ECO:0000259" key="6">
    <source>
        <dbReference type="PROSITE" id="PS50600"/>
    </source>
</evidence>
<name>A0A167USU5_9EURO</name>
<evidence type="ECO:0000256" key="3">
    <source>
        <dbReference type="ARBA" id="ARBA00022801"/>
    </source>
</evidence>
<dbReference type="VEuPathDB" id="FungiDB:AAP_06436"/>
<feature type="domain" description="Ubiquitin-like protease family profile" evidence="6">
    <location>
        <begin position="518"/>
        <end position="691"/>
    </location>
</feature>
<dbReference type="InterPro" id="IPR044613">
    <property type="entry name" value="Nep1/2-like"/>
</dbReference>
<evidence type="ECO:0000256" key="4">
    <source>
        <dbReference type="ARBA" id="ARBA00022807"/>
    </source>
</evidence>
<feature type="region of interest" description="Disordered" evidence="5">
    <location>
        <begin position="302"/>
        <end position="349"/>
    </location>
</feature>
<dbReference type="SUPFAM" id="SSF54001">
    <property type="entry name" value="Cysteine proteinases"/>
    <property type="match status" value="1"/>
</dbReference>
<evidence type="ECO:0000256" key="2">
    <source>
        <dbReference type="ARBA" id="ARBA00022670"/>
    </source>
</evidence>